<dbReference type="InterPro" id="IPR049453">
    <property type="entry name" value="Memb_transporter_dom"/>
</dbReference>
<keyword evidence="4 5" id="KW-0472">Membrane</keyword>
<evidence type="ECO:0000259" key="6">
    <source>
        <dbReference type="Pfam" id="PF13515"/>
    </source>
</evidence>
<comment type="caution">
    <text evidence="7">The sequence shown here is derived from an EMBL/GenBank/DDBJ whole genome shotgun (WGS) entry which is preliminary data.</text>
</comment>
<dbReference type="EMBL" id="JAFBBK010000001">
    <property type="protein sequence ID" value="MBM7417155.1"/>
    <property type="molecule type" value="Genomic_DNA"/>
</dbReference>
<sequence>MGRFGSYPRFTAPHLGLRTRGSARIDASLRRLSVSGLPIIQCALAAGIAWFVATDVVGHVTPFFAPIAAVVSLGVSLGARMRRSAELVVGVTVGIGVGDAIIALIGTGPWQIALVVALAMSTAVFLDSGAIIAMQAGSSAVLVATLIPPGNAGGLNRMVDALIGGLVGLAVVAVVPTHPVRRARKDAATVIATSGRVLQLVADGLLANDAEPIAKALKAARATQPAIDAMRTDLKGGREISRISPLYWNSKQRLAELAATADPLDNAVRNIRVLARRSLSLVRDDEILDPRLVDLVEKLAQATEVVRKMMLADPGEQPDRAEAARVLRHVAVGAKAELMQDAGLSAVVVLAQIRSIVVDLLQVAGLSRISALATLPPTVDHPAVPPELDY</sequence>
<evidence type="ECO:0000313" key="7">
    <source>
        <dbReference type="EMBL" id="MBM7417155.1"/>
    </source>
</evidence>
<dbReference type="Proteomes" id="UP000703038">
    <property type="component" value="Unassembled WGS sequence"/>
</dbReference>
<feature type="transmembrane region" description="Helical" evidence="5">
    <location>
        <begin position="32"/>
        <end position="53"/>
    </location>
</feature>
<feature type="transmembrane region" description="Helical" evidence="5">
    <location>
        <begin position="155"/>
        <end position="175"/>
    </location>
</feature>
<organism evidence="7 8">
    <name type="scientific">Rhodococcoides corynebacterioides</name>
    <dbReference type="NCBI Taxonomy" id="53972"/>
    <lineage>
        <taxon>Bacteria</taxon>
        <taxon>Bacillati</taxon>
        <taxon>Actinomycetota</taxon>
        <taxon>Actinomycetes</taxon>
        <taxon>Mycobacteriales</taxon>
        <taxon>Nocardiaceae</taxon>
        <taxon>Rhodococcoides</taxon>
    </lineage>
</organism>
<keyword evidence="3 5" id="KW-1133">Transmembrane helix</keyword>
<keyword evidence="8" id="KW-1185">Reference proteome</keyword>
<evidence type="ECO:0000256" key="3">
    <source>
        <dbReference type="ARBA" id="ARBA00022989"/>
    </source>
</evidence>
<gene>
    <name evidence="7" type="ORF">JOE42_003888</name>
</gene>
<keyword evidence="2 5" id="KW-0812">Transmembrane</keyword>
<dbReference type="RefSeq" id="WP_204869801.1">
    <property type="nucleotide sequence ID" value="NZ_JAFBBK010000001.1"/>
</dbReference>
<reference evidence="7 8" key="1">
    <citation type="submission" date="2021-01" db="EMBL/GenBank/DDBJ databases">
        <title>Genomics of switchgrass bacterial isolates.</title>
        <authorList>
            <person name="Shade A."/>
        </authorList>
    </citation>
    <scope>NUCLEOTIDE SEQUENCE [LARGE SCALE GENOMIC DNA]</scope>
    <source>
        <strain evidence="7 8">PvP111</strain>
    </source>
</reference>
<feature type="transmembrane region" description="Helical" evidence="5">
    <location>
        <begin position="59"/>
        <end position="79"/>
    </location>
</feature>
<accession>A0ABS2KZV5</accession>
<feature type="transmembrane region" description="Helical" evidence="5">
    <location>
        <begin position="86"/>
        <end position="106"/>
    </location>
</feature>
<feature type="domain" description="Integral membrane bound transporter" evidence="6">
    <location>
        <begin position="49"/>
        <end position="171"/>
    </location>
</feature>
<evidence type="ECO:0000256" key="2">
    <source>
        <dbReference type="ARBA" id="ARBA00022692"/>
    </source>
</evidence>
<evidence type="ECO:0000256" key="4">
    <source>
        <dbReference type="ARBA" id="ARBA00023136"/>
    </source>
</evidence>
<proteinExistence type="predicted"/>
<evidence type="ECO:0000256" key="5">
    <source>
        <dbReference type="SAM" id="Phobius"/>
    </source>
</evidence>
<dbReference type="Pfam" id="PF13515">
    <property type="entry name" value="FUSC_2"/>
    <property type="match status" value="1"/>
</dbReference>
<comment type="subcellular location">
    <subcellularLocation>
        <location evidence="1">Membrane</location>
        <topology evidence="1">Multi-pass membrane protein</topology>
    </subcellularLocation>
</comment>
<protein>
    <submittedName>
        <fullName evidence="7">Uncharacterized membrane protein YgaE (UPF0421/DUF939 family)</fullName>
    </submittedName>
</protein>
<evidence type="ECO:0000256" key="1">
    <source>
        <dbReference type="ARBA" id="ARBA00004141"/>
    </source>
</evidence>
<evidence type="ECO:0000313" key="8">
    <source>
        <dbReference type="Proteomes" id="UP000703038"/>
    </source>
</evidence>
<name>A0ABS2KZV5_9NOCA</name>